<dbReference type="OrthoDB" id="2348824at2759"/>
<evidence type="ECO:0000313" key="3">
    <source>
        <dbReference type="EMBL" id="VEN36789.1"/>
    </source>
</evidence>
<evidence type="ECO:0000313" key="4">
    <source>
        <dbReference type="Proteomes" id="UP000410492"/>
    </source>
</evidence>
<accession>A0A653BML5</accession>
<feature type="region of interest" description="Disordered" evidence="2">
    <location>
        <begin position="33"/>
        <end position="82"/>
    </location>
</feature>
<dbReference type="PANTHER" id="PTHR34239">
    <property type="entry name" value="APPLE DOMAIN-CONTAINING PROTEIN"/>
    <property type="match status" value="1"/>
</dbReference>
<protein>
    <submittedName>
        <fullName evidence="3">Uncharacterized protein</fullName>
    </submittedName>
</protein>
<feature type="region of interest" description="Disordered" evidence="2">
    <location>
        <begin position="300"/>
        <end position="343"/>
    </location>
</feature>
<organism evidence="3 4">
    <name type="scientific">Callosobruchus maculatus</name>
    <name type="common">Southern cowpea weevil</name>
    <name type="synonym">Pulse bruchid</name>
    <dbReference type="NCBI Taxonomy" id="64391"/>
    <lineage>
        <taxon>Eukaryota</taxon>
        <taxon>Metazoa</taxon>
        <taxon>Ecdysozoa</taxon>
        <taxon>Arthropoda</taxon>
        <taxon>Hexapoda</taxon>
        <taxon>Insecta</taxon>
        <taxon>Pterygota</taxon>
        <taxon>Neoptera</taxon>
        <taxon>Endopterygota</taxon>
        <taxon>Coleoptera</taxon>
        <taxon>Polyphaga</taxon>
        <taxon>Cucujiformia</taxon>
        <taxon>Chrysomeloidea</taxon>
        <taxon>Chrysomelidae</taxon>
        <taxon>Bruchinae</taxon>
        <taxon>Bruchini</taxon>
        <taxon>Callosobruchus</taxon>
    </lineage>
</organism>
<dbReference type="EMBL" id="CAACVG010002677">
    <property type="protein sequence ID" value="VEN36789.1"/>
    <property type="molecule type" value="Genomic_DNA"/>
</dbReference>
<keyword evidence="1" id="KW-0175">Coiled coil</keyword>
<feature type="coiled-coil region" evidence="1">
    <location>
        <begin position="3"/>
        <end position="30"/>
    </location>
</feature>
<gene>
    <name evidence="3" type="ORF">CALMAC_LOCUS2265</name>
</gene>
<dbReference type="Proteomes" id="UP000410492">
    <property type="component" value="Unassembled WGS sequence"/>
</dbReference>
<proteinExistence type="predicted"/>
<evidence type="ECO:0000256" key="2">
    <source>
        <dbReference type="SAM" id="MobiDB-lite"/>
    </source>
</evidence>
<reference evidence="3 4" key="1">
    <citation type="submission" date="2019-01" db="EMBL/GenBank/DDBJ databases">
        <authorList>
            <person name="Sayadi A."/>
        </authorList>
    </citation>
    <scope>NUCLEOTIDE SEQUENCE [LARGE SCALE GENOMIC DNA]</scope>
</reference>
<feature type="compositionally biased region" description="Low complexity" evidence="2">
    <location>
        <begin position="34"/>
        <end position="49"/>
    </location>
</feature>
<name>A0A653BML5_CALMS</name>
<dbReference type="AlphaFoldDB" id="A0A653BML5"/>
<keyword evidence="4" id="KW-1185">Reference proteome</keyword>
<evidence type="ECO:0000256" key="1">
    <source>
        <dbReference type="SAM" id="Coils"/>
    </source>
</evidence>
<dbReference type="PANTHER" id="PTHR34239:SF2">
    <property type="entry name" value="TRANSPOSABLE ELEMENT P TRANSPOSASE_THAP9 CONSERVED DOMAIN-CONTAINING PROTEIN"/>
    <property type="match status" value="1"/>
</dbReference>
<sequence length="343" mass="39253">MSKRKCEDRLKTVSKKMKILQDTLLSLQENLRFDSSGSNSDDSNNEESSPYQRRKKFRKIIVSSSSSDEEQEGGSLRTVTAEVHDRSSSVNVSKECLLGIDPKKLSNYGPRLDDDLVSRWQTFLIEGIDKEAREEFSKILFPENCPELAAPVINTEAEKLLSALDKKKDSMFSTIQDKLGRGLTKLGETISLILASETISDNDKALLIPKAADSAKMFCEVHYLLSNHRKHQVYPYMTQATQKLAEESKRDVTLFGSDFSEKCKAANAAEKTATDIKAKKPTFAGRQKLRSSSFYLNSQRQAPKFKMKTSNAFKNHRKEDRPRKTRPRAYQQYQHQEYFRQRR</sequence>